<sequence length="173" mass="18068">MGFVLPVIVAVVGVWIAFSIVVWATGRDTMLDLAPAGAPPGLGDEEPVSEASVGALRFDTGARGYRTDQVDAALYRLAWEIGRRDEQLAELRAELDGDAGTEPLATGSAATGSVEDGPAEPETQAEAFDAEPFGEPLEEDTFRLAKESGADGEESEREAGRGDEGDAAARGES</sequence>
<feature type="compositionally biased region" description="Basic and acidic residues" evidence="1">
    <location>
        <begin position="157"/>
        <end position="173"/>
    </location>
</feature>
<dbReference type="NCBIfam" id="TIGR03544">
    <property type="entry name" value="DivI1A_domain"/>
    <property type="match status" value="1"/>
</dbReference>
<proteinExistence type="predicted"/>
<evidence type="ECO:0000313" key="3">
    <source>
        <dbReference type="EMBL" id="MFC6956735.1"/>
    </source>
</evidence>
<dbReference type="Proteomes" id="UP001596470">
    <property type="component" value="Unassembled WGS sequence"/>
</dbReference>
<feature type="compositionally biased region" description="Basic and acidic residues" evidence="1">
    <location>
        <begin position="140"/>
        <end position="149"/>
    </location>
</feature>
<dbReference type="RefSeq" id="WP_382355170.1">
    <property type="nucleotide sequence ID" value="NZ_JBHMBP010000004.1"/>
</dbReference>
<protein>
    <submittedName>
        <fullName evidence="3">DivIVA domain-containing protein</fullName>
    </submittedName>
</protein>
<name>A0ABW2D5F8_9ACTN</name>
<keyword evidence="2" id="KW-0472">Membrane</keyword>
<comment type="caution">
    <text evidence="3">The sequence shown here is derived from an EMBL/GenBank/DDBJ whole genome shotgun (WGS) entry which is preliminary data.</text>
</comment>
<evidence type="ECO:0000256" key="2">
    <source>
        <dbReference type="SAM" id="Phobius"/>
    </source>
</evidence>
<organism evidence="3 4">
    <name type="scientific">Glycomyces mayteni</name>
    <dbReference type="NCBI Taxonomy" id="543887"/>
    <lineage>
        <taxon>Bacteria</taxon>
        <taxon>Bacillati</taxon>
        <taxon>Actinomycetota</taxon>
        <taxon>Actinomycetes</taxon>
        <taxon>Glycomycetales</taxon>
        <taxon>Glycomycetaceae</taxon>
        <taxon>Glycomyces</taxon>
    </lineage>
</organism>
<dbReference type="InterPro" id="IPR019933">
    <property type="entry name" value="DivIVA_domain"/>
</dbReference>
<gene>
    <name evidence="3" type="ORF">ACFQS3_05950</name>
</gene>
<keyword evidence="2" id="KW-1133">Transmembrane helix</keyword>
<feature type="transmembrane region" description="Helical" evidence="2">
    <location>
        <begin position="6"/>
        <end position="24"/>
    </location>
</feature>
<reference evidence="4" key="1">
    <citation type="journal article" date="2019" name="Int. J. Syst. Evol. Microbiol.">
        <title>The Global Catalogue of Microorganisms (GCM) 10K type strain sequencing project: providing services to taxonomists for standard genome sequencing and annotation.</title>
        <authorList>
            <consortium name="The Broad Institute Genomics Platform"/>
            <consortium name="The Broad Institute Genome Sequencing Center for Infectious Disease"/>
            <person name="Wu L."/>
            <person name="Ma J."/>
        </authorList>
    </citation>
    <scope>NUCLEOTIDE SEQUENCE [LARGE SCALE GENOMIC DNA]</scope>
    <source>
        <strain evidence="4">KACC 12634</strain>
    </source>
</reference>
<feature type="region of interest" description="Disordered" evidence="1">
    <location>
        <begin position="92"/>
        <end position="173"/>
    </location>
</feature>
<evidence type="ECO:0000313" key="4">
    <source>
        <dbReference type="Proteomes" id="UP001596470"/>
    </source>
</evidence>
<keyword evidence="4" id="KW-1185">Reference proteome</keyword>
<dbReference type="EMBL" id="JBHSYS010000001">
    <property type="protein sequence ID" value="MFC6956735.1"/>
    <property type="molecule type" value="Genomic_DNA"/>
</dbReference>
<evidence type="ECO:0000256" key="1">
    <source>
        <dbReference type="SAM" id="MobiDB-lite"/>
    </source>
</evidence>
<accession>A0ABW2D5F8</accession>
<keyword evidence="2" id="KW-0812">Transmembrane</keyword>